<dbReference type="GO" id="GO:0005886">
    <property type="term" value="C:plasma membrane"/>
    <property type="evidence" value="ECO:0007669"/>
    <property type="project" value="UniProtKB-SubCell"/>
</dbReference>
<dbReference type="InterPro" id="IPR012340">
    <property type="entry name" value="NA-bd_OB-fold"/>
</dbReference>
<dbReference type="Pfam" id="PF00005">
    <property type="entry name" value="ABC_tran"/>
    <property type="match status" value="1"/>
</dbReference>
<keyword evidence="2" id="KW-0813">Transport</keyword>
<dbReference type="PANTHER" id="PTHR43875:SF15">
    <property type="entry name" value="TREHALOSE IMPORT ATP-BINDING PROTEIN SUGC"/>
    <property type="match status" value="1"/>
</dbReference>
<evidence type="ECO:0000256" key="1">
    <source>
        <dbReference type="ARBA" id="ARBA00004202"/>
    </source>
</evidence>
<dbReference type="InterPro" id="IPR008995">
    <property type="entry name" value="Mo/tungstate-bd_C_term_dom"/>
</dbReference>
<dbReference type="InterPro" id="IPR047641">
    <property type="entry name" value="ABC_transpr_MalK/UgpC-like"/>
</dbReference>
<dbReference type="GO" id="GO:1902495">
    <property type="term" value="C:transmembrane transporter complex"/>
    <property type="evidence" value="ECO:0007669"/>
    <property type="project" value="UniProtKB-ARBA"/>
</dbReference>
<evidence type="ECO:0000256" key="9">
    <source>
        <dbReference type="ARBA" id="ARBA00051890"/>
    </source>
</evidence>
<dbReference type="InterPro" id="IPR017871">
    <property type="entry name" value="ABC_transporter-like_CS"/>
</dbReference>
<keyword evidence="16" id="KW-1185">Reference proteome</keyword>
<organism evidence="15 16">
    <name type="scientific">Halopelagius fulvigenes</name>
    <dbReference type="NCBI Taxonomy" id="1198324"/>
    <lineage>
        <taxon>Archaea</taxon>
        <taxon>Methanobacteriati</taxon>
        <taxon>Methanobacteriota</taxon>
        <taxon>Stenosarchaea group</taxon>
        <taxon>Halobacteria</taxon>
        <taxon>Halobacteriales</taxon>
        <taxon>Haloferacaceae</taxon>
    </lineage>
</organism>
<comment type="caution">
    <text evidence="15">The sequence shown here is derived from an EMBL/GenBank/DDBJ whole genome shotgun (WGS) entry which is preliminary data.</text>
</comment>
<protein>
    <recommendedName>
        <fullName evidence="13">ABC-type D-xylose/L-arabinose transporter</fullName>
        <ecNumber evidence="13">7.5.2.13</ecNumber>
    </recommendedName>
</protein>
<evidence type="ECO:0000256" key="8">
    <source>
        <dbReference type="ARBA" id="ARBA00050355"/>
    </source>
</evidence>
<comment type="function">
    <text evidence="10">Part of the ABC transporter complex XacGHIJK involved in the uptake of xylose and arabinose. Responsible for energy coupling to the transport system.</text>
</comment>
<comment type="catalytic activity">
    <reaction evidence="8">
        <text>D-xylose(out) + ATP + H2O = D-xylose(in) + ADP + phosphate + H(+)</text>
        <dbReference type="Rhea" id="RHEA:29899"/>
        <dbReference type="ChEBI" id="CHEBI:15377"/>
        <dbReference type="ChEBI" id="CHEBI:15378"/>
        <dbReference type="ChEBI" id="CHEBI:30616"/>
        <dbReference type="ChEBI" id="CHEBI:43474"/>
        <dbReference type="ChEBI" id="CHEBI:53455"/>
        <dbReference type="ChEBI" id="CHEBI:456216"/>
        <dbReference type="EC" id="7.5.2.13"/>
    </reaction>
    <physiologicalReaction direction="left-to-right" evidence="8">
        <dbReference type="Rhea" id="RHEA:29900"/>
    </physiologicalReaction>
</comment>
<evidence type="ECO:0000256" key="7">
    <source>
        <dbReference type="ARBA" id="ARBA00023136"/>
    </source>
</evidence>
<dbReference type="InterPro" id="IPR003439">
    <property type="entry name" value="ABC_transporter-like_ATP-bd"/>
</dbReference>
<reference evidence="15 16" key="1">
    <citation type="journal article" date="2019" name="Int. J. Syst. Evol. Microbiol.">
        <title>The Global Catalogue of Microorganisms (GCM) 10K type strain sequencing project: providing services to taxonomists for standard genome sequencing and annotation.</title>
        <authorList>
            <consortium name="The Broad Institute Genomics Platform"/>
            <consortium name="The Broad Institute Genome Sequencing Center for Infectious Disease"/>
            <person name="Wu L."/>
            <person name="Ma J."/>
        </authorList>
    </citation>
    <scope>NUCLEOTIDE SEQUENCE [LARGE SCALE GENOMIC DNA]</scope>
    <source>
        <strain evidence="15 16">YIM 94188</strain>
    </source>
</reference>
<dbReference type="InterPro" id="IPR027417">
    <property type="entry name" value="P-loop_NTPase"/>
</dbReference>
<dbReference type="Gene3D" id="2.40.50.100">
    <property type="match status" value="1"/>
</dbReference>
<dbReference type="GO" id="GO:0022857">
    <property type="term" value="F:transmembrane transporter activity"/>
    <property type="evidence" value="ECO:0007669"/>
    <property type="project" value="UniProtKB-ARBA"/>
</dbReference>
<evidence type="ECO:0000259" key="14">
    <source>
        <dbReference type="PROSITE" id="PS50893"/>
    </source>
</evidence>
<comment type="catalytic activity">
    <reaction evidence="9">
        <text>L-arabinose(out) + ATP + H2O = L-arabinose(in) + ADP + phosphate + H(+)</text>
        <dbReference type="Rhea" id="RHEA:30007"/>
        <dbReference type="ChEBI" id="CHEBI:15377"/>
        <dbReference type="ChEBI" id="CHEBI:15378"/>
        <dbReference type="ChEBI" id="CHEBI:17535"/>
        <dbReference type="ChEBI" id="CHEBI:30616"/>
        <dbReference type="ChEBI" id="CHEBI:43474"/>
        <dbReference type="ChEBI" id="CHEBI:456216"/>
        <dbReference type="EC" id="7.5.2.13"/>
    </reaction>
    <physiologicalReaction direction="left-to-right" evidence="9">
        <dbReference type="Rhea" id="RHEA:30008"/>
    </physiologicalReaction>
</comment>
<evidence type="ECO:0000256" key="4">
    <source>
        <dbReference type="ARBA" id="ARBA00022741"/>
    </source>
</evidence>
<keyword evidence="5 15" id="KW-0067">ATP-binding</keyword>
<dbReference type="EC" id="7.5.2.13" evidence="13"/>
<feature type="domain" description="ABC transporter" evidence="14">
    <location>
        <begin position="4"/>
        <end position="239"/>
    </location>
</feature>
<comment type="subunit">
    <text evidence="12">The complex is composed of two ATP-binding proteins (XacJ and XacK), two transmembrane proteins (XacH and XacI) and a solute-binding protein (XacG).</text>
</comment>
<evidence type="ECO:0000313" key="15">
    <source>
        <dbReference type="EMBL" id="MFC6824868.1"/>
    </source>
</evidence>
<evidence type="ECO:0000256" key="2">
    <source>
        <dbReference type="ARBA" id="ARBA00022448"/>
    </source>
</evidence>
<dbReference type="PROSITE" id="PS50893">
    <property type="entry name" value="ABC_TRANSPORTER_2"/>
    <property type="match status" value="1"/>
</dbReference>
<evidence type="ECO:0000256" key="11">
    <source>
        <dbReference type="ARBA" id="ARBA00061029"/>
    </source>
</evidence>
<accession>A0ABD5U1F4</accession>
<keyword evidence="4" id="KW-0547">Nucleotide-binding</keyword>
<comment type="subcellular location">
    <subcellularLocation>
        <location evidence="1">Cell membrane</location>
        <topology evidence="1">Peripheral membrane protein</topology>
    </subcellularLocation>
</comment>
<gene>
    <name evidence="15" type="ORF">ACFQEV_07650</name>
</gene>
<name>A0ABD5U1F4_9EURY</name>
<dbReference type="Proteomes" id="UP001596408">
    <property type="component" value="Unassembled WGS sequence"/>
</dbReference>
<dbReference type="InterPro" id="IPR015855">
    <property type="entry name" value="ABC_transpr_MalK-like"/>
</dbReference>
<evidence type="ECO:0000313" key="16">
    <source>
        <dbReference type="Proteomes" id="UP001596408"/>
    </source>
</evidence>
<dbReference type="Pfam" id="PF17912">
    <property type="entry name" value="OB_MalK"/>
    <property type="match status" value="1"/>
</dbReference>
<dbReference type="RefSeq" id="WP_379694369.1">
    <property type="nucleotide sequence ID" value="NZ_JBHSXH010000009.1"/>
</dbReference>
<evidence type="ECO:0000256" key="5">
    <source>
        <dbReference type="ARBA" id="ARBA00022840"/>
    </source>
</evidence>
<comment type="similarity">
    <text evidence="11">Belongs to the ABC transporter superfamily. Carbohydrate uptake transporter-1 (CUT1) (TC 3.A.1.1) family.</text>
</comment>
<evidence type="ECO:0000256" key="13">
    <source>
        <dbReference type="ARBA" id="ARBA00066315"/>
    </source>
</evidence>
<dbReference type="FunFam" id="3.40.50.300:FF:000042">
    <property type="entry name" value="Maltose/maltodextrin ABC transporter, ATP-binding protein"/>
    <property type="match status" value="1"/>
</dbReference>
<dbReference type="InterPro" id="IPR040582">
    <property type="entry name" value="OB_MalK-like"/>
</dbReference>
<dbReference type="PROSITE" id="PS00211">
    <property type="entry name" value="ABC_TRANSPORTER_1"/>
    <property type="match status" value="1"/>
</dbReference>
<dbReference type="SUPFAM" id="SSF50331">
    <property type="entry name" value="MOP-like"/>
    <property type="match status" value="1"/>
</dbReference>
<dbReference type="SMART" id="SM00382">
    <property type="entry name" value="AAA"/>
    <property type="match status" value="1"/>
</dbReference>
<dbReference type="PANTHER" id="PTHR43875">
    <property type="entry name" value="MALTODEXTRIN IMPORT ATP-BINDING PROTEIN MSMX"/>
    <property type="match status" value="1"/>
</dbReference>
<dbReference type="GO" id="GO:0005524">
    <property type="term" value="F:ATP binding"/>
    <property type="evidence" value="ECO:0007669"/>
    <property type="project" value="UniProtKB-KW"/>
</dbReference>
<keyword evidence="6" id="KW-1278">Translocase</keyword>
<evidence type="ECO:0000256" key="10">
    <source>
        <dbReference type="ARBA" id="ARBA00053454"/>
    </source>
</evidence>
<dbReference type="InterPro" id="IPR003593">
    <property type="entry name" value="AAA+_ATPase"/>
</dbReference>
<dbReference type="EMBL" id="JBHSXH010000009">
    <property type="protein sequence ID" value="MFC6824868.1"/>
    <property type="molecule type" value="Genomic_DNA"/>
</dbReference>
<dbReference type="AlphaFoldDB" id="A0ABD5U1F4"/>
<dbReference type="Gene3D" id="3.40.50.300">
    <property type="entry name" value="P-loop containing nucleotide triphosphate hydrolases"/>
    <property type="match status" value="1"/>
</dbReference>
<keyword evidence="7" id="KW-0472">Membrane</keyword>
<evidence type="ECO:0000256" key="12">
    <source>
        <dbReference type="ARBA" id="ARBA00065962"/>
    </source>
</evidence>
<dbReference type="CDD" id="cd03301">
    <property type="entry name" value="ABC_MalK_N"/>
    <property type="match status" value="1"/>
</dbReference>
<dbReference type="Gene3D" id="2.40.50.140">
    <property type="entry name" value="Nucleic acid-binding proteins"/>
    <property type="match status" value="1"/>
</dbReference>
<evidence type="ECO:0000256" key="3">
    <source>
        <dbReference type="ARBA" id="ARBA00022475"/>
    </source>
</evidence>
<keyword evidence="3" id="KW-1003">Cell membrane</keyword>
<sequence>MSELVLDNVTKVFDDGGEDIVAVDGVSVDIDDGEFLVLVGPSGCGKSTTLRMIAGLETVSSGEIRLDGQVINGRPPRERDIAMVFQSYALYPHMTVRQNMSFGLEESTEKSDDEIESLVTETGEMLGISPLLDRKPGELSGGQQQRVALGRAIVRDPKVFLMDEPLSNLDAKLRSQMRTELQRLQEDLDVTTVYVTHDQTEAMTMGDRIAILNDGVLQQVATPLEAYHQPANLFVAGFIGEPSMNFFETELRGDSLVADEFEYPLSQGTLDAVGDSTRVTLGVRPEDVELLDSGSASGDHDFETLVDVVEPMGNENNVYLSFASGGVTEGTSVGDQTQSGNVTDFVATITGMRSMEGGQSVVARFPESAIHLFDTESGRTLKNRSLDELEETEPRL</sequence>
<dbReference type="SUPFAM" id="SSF52540">
    <property type="entry name" value="P-loop containing nucleoside triphosphate hydrolases"/>
    <property type="match status" value="1"/>
</dbReference>
<evidence type="ECO:0000256" key="6">
    <source>
        <dbReference type="ARBA" id="ARBA00022967"/>
    </source>
</evidence>
<proteinExistence type="inferred from homology"/>